<dbReference type="AlphaFoldDB" id="A0A842HHJ5"/>
<keyword evidence="1" id="KW-0808">Transferase</keyword>
<evidence type="ECO:0000313" key="2">
    <source>
        <dbReference type="Proteomes" id="UP000546464"/>
    </source>
</evidence>
<keyword evidence="2" id="KW-1185">Reference proteome</keyword>
<dbReference type="Gene3D" id="3.40.50.450">
    <property type="match status" value="1"/>
</dbReference>
<comment type="caution">
    <text evidence="1">The sequence shown here is derived from an EMBL/GenBank/DDBJ whole genome shotgun (WGS) entry which is preliminary data.</text>
</comment>
<dbReference type="Proteomes" id="UP000546464">
    <property type="component" value="Unassembled WGS sequence"/>
</dbReference>
<evidence type="ECO:0000313" key="1">
    <source>
        <dbReference type="EMBL" id="MBC2596215.1"/>
    </source>
</evidence>
<sequence>MANTPSLNIYFAGELFTHKDLAGNALLAEAISDLSDQRYCSVLPQNLARPGSTPRQLRDYNLLNLLECDLALFCFDGDDLDSGTVVEYMMAKFADIPTVIVRSDFRTGVGDAKDYPWNLMACFYPRTEVEIIDAMSIYQNIFKEFPLTEAADMLIERRSSDVAKTLVRVIAQAVVDAFDRVLETPSRMTPDQAEAVYAWLVQMPGFGEDIEHIRQVLSNALQRKRKRGLLP</sequence>
<dbReference type="Pfam" id="PF05014">
    <property type="entry name" value="Nuc_deoxyrib_tr"/>
    <property type="match status" value="1"/>
</dbReference>
<dbReference type="RefSeq" id="WP_185677129.1">
    <property type="nucleotide sequence ID" value="NZ_JACHVB010000063.1"/>
</dbReference>
<accession>A0A842HHJ5</accession>
<name>A0A842HHJ5_9BACT</name>
<proteinExistence type="predicted"/>
<protein>
    <submittedName>
        <fullName evidence="1">Nucleoside 2-deoxyribosyltransferase</fullName>
    </submittedName>
</protein>
<dbReference type="InterPro" id="IPR007710">
    <property type="entry name" value="Nucleoside_deoxyribTrfase"/>
</dbReference>
<reference evidence="1 2" key="1">
    <citation type="submission" date="2020-07" db="EMBL/GenBank/DDBJ databases">
        <authorList>
            <person name="Feng X."/>
        </authorList>
    </citation>
    <scope>NUCLEOTIDE SEQUENCE [LARGE SCALE GENOMIC DNA]</scope>
    <source>
        <strain evidence="1 2">JCM31066</strain>
    </source>
</reference>
<dbReference type="SUPFAM" id="SSF52309">
    <property type="entry name" value="N-(deoxy)ribosyltransferase-like"/>
    <property type="match status" value="1"/>
</dbReference>
<gene>
    <name evidence="1" type="ORF">H5P28_18255</name>
</gene>
<dbReference type="GO" id="GO:0016740">
    <property type="term" value="F:transferase activity"/>
    <property type="evidence" value="ECO:0007669"/>
    <property type="project" value="UniProtKB-KW"/>
</dbReference>
<organism evidence="1 2">
    <name type="scientific">Ruficoccus amylovorans</name>
    <dbReference type="NCBI Taxonomy" id="1804625"/>
    <lineage>
        <taxon>Bacteria</taxon>
        <taxon>Pseudomonadati</taxon>
        <taxon>Verrucomicrobiota</taxon>
        <taxon>Opitutia</taxon>
        <taxon>Puniceicoccales</taxon>
        <taxon>Cerasicoccaceae</taxon>
        <taxon>Ruficoccus</taxon>
    </lineage>
</organism>
<dbReference type="EMBL" id="JACHVB010000063">
    <property type="protein sequence ID" value="MBC2596215.1"/>
    <property type="molecule type" value="Genomic_DNA"/>
</dbReference>